<proteinExistence type="predicted"/>
<dbReference type="EMBL" id="MTSL01000189">
    <property type="protein sequence ID" value="PJF17151.1"/>
    <property type="molecule type" value="Genomic_DNA"/>
</dbReference>
<gene>
    <name evidence="1" type="ORF">PSACC_03042</name>
</gene>
<reference evidence="1 2" key="1">
    <citation type="submission" date="2016-10" db="EMBL/GenBank/DDBJ databases">
        <title>The genome of Paramicrosporidium saccamoebae is the missing link in understanding Cryptomycota and Microsporidia evolution.</title>
        <authorList>
            <person name="Quandt C.A."/>
            <person name="Beaudet D."/>
            <person name="Corsaro D."/>
            <person name="Michel R."/>
            <person name="Corradi N."/>
            <person name="James T."/>
        </authorList>
    </citation>
    <scope>NUCLEOTIDE SEQUENCE [LARGE SCALE GENOMIC DNA]</scope>
    <source>
        <strain evidence="1 2">KSL3</strain>
    </source>
</reference>
<evidence type="ECO:0000313" key="2">
    <source>
        <dbReference type="Proteomes" id="UP000240830"/>
    </source>
</evidence>
<comment type="caution">
    <text evidence="1">The sequence shown here is derived from an EMBL/GenBank/DDBJ whole genome shotgun (WGS) entry which is preliminary data.</text>
</comment>
<dbReference type="Proteomes" id="UP000240830">
    <property type="component" value="Unassembled WGS sequence"/>
</dbReference>
<sequence length="557" mass="64234">MKHHQPRAAAIIMHTFDITEPNLEVVANVLSSSSEFEHYYCGEYETQERIDALLQYSHLVHLHERVYSLRKLSVEKKLADRIVRENRHYQIDVHKPLRDLSYLELYEDEEIQSLLLATMRDQIMEMQDLSNMAKLLRQYLVKADPVAAFNEFLPILTPEILEVFMDLPQPHYETLKALITDYMSEFENGPEYIIRNLLVLQACREICLYVDHLELAIAALESLEESLLLHSNDEETNYLKFLEELVGITGRTDIIYWSCLASLTLYVDALYESRNTHMALRKILSEGLEYLPPLYVQRVIARYVLIPGMHSNSWIQSLNPVYLPVNLRSLEERRTLWIGGQVMRMFSAPRGIIEAEEEWELYVVDDLVQGCLPTNLAFTTGQGNFINLGDWIINRAENIIIDGSYMLESFSKTTMIIIVVSWAYLIWSGQKLDFGRLFDNVSSWDDFKEKMSNWPEGSILSAFPVMERLRSIQLQQTFTLQEVRAMVDLGYNNEFEAYSGSGCSNEYEAYPDTDDNSEYQACSDGGCNNEFEADLDAGCNNEYKAYSDSGSDMDTSS</sequence>
<protein>
    <submittedName>
        <fullName evidence="1">Uncharacterized protein</fullName>
    </submittedName>
</protein>
<name>A0A2H9THD3_9FUNG</name>
<evidence type="ECO:0000313" key="1">
    <source>
        <dbReference type="EMBL" id="PJF17151.1"/>
    </source>
</evidence>
<dbReference type="AlphaFoldDB" id="A0A2H9THD3"/>
<keyword evidence="2" id="KW-1185">Reference proteome</keyword>
<organism evidence="1 2">
    <name type="scientific">Paramicrosporidium saccamoebae</name>
    <dbReference type="NCBI Taxonomy" id="1246581"/>
    <lineage>
        <taxon>Eukaryota</taxon>
        <taxon>Fungi</taxon>
        <taxon>Fungi incertae sedis</taxon>
        <taxon>Cryptomycota</taxon>
        <taxon>Cryptomycota incertae sedis</taxon>
        <taxon>Paramicrosporidium</taxon>
    </lineage>
</organism>
<accession>A0A2H9THD3</accession>